<feature type="compositionally biased region" description="Low complexity" evidence="1">
    <location>
        <begin position="175"/>
        <end position="207"/>
    </location>
</feature>
<keyword evidence="3" id="KW-1185">Reference proteome</keyword>
<feature type="region of interest" description="Disordered" evidence="1">
    <location>
        <begin position="166"/>
        <end position="218"/>
    </location>
</feature>
<proteinExistence type="predicted"/>
<evidence type="ECO:0000313" key="2">
    <source>
        <dbReference type="EMBL" id="GFH36420.1"/>
    </source>
</evidence>
<gene>
    <name evidence="2" type="ORF">SCWH03_26480</name>
</gene>
<organism evidence="2 3">
    <name type="scientific">Streptomyces pacificus</name>
    <dbReference type="NCBI Taxonomy" id="2705029"/>
    <lineage>
        <taxon>Bacteria</taxon>
        <taxon>Bacillati</taxon>
        <taxon>Actinomycetota</taxon>
        <taxon>Actinomycetes</taxon>
        <taxon>Kitasatosporales</taxon>
        <taxon>Streptomycetaceae</taxon>
        <taxon>Streptomyces</taxon>
    </lineage>
</organism>
<dbReference type="EMBL" id="BLLG01000006">
    <property type="protein sequence ID" value="GFH36420.1"/>
    <property type="molecule type" value="Genomic_DNA"/>
</dbReference>
<dbReference type="AlphaFoldDB" id="A0A6A0AU21"/>
<feature type="compositionally biased region" description="Pro residues" evidence="1">
    <location>
        <begin position="75"/>
        <end position="87"/>
    </location>
</feature>
<reference evidence="2 3" key="1">
    <citation type="submission" date="2020-02" db="EMBL/GenBank/DDBJ databases">
        <title>Whole Genome Shotgun Sequence of Streptomyces sp. strain CWH03.</title>
        <authorList>
            <person name="Dohra H."/>
            <person name="Kodani S."/>
            <person name="Yamamura H."/>
        </authorList>
    </citation>
    <scope>NUCLEOTIDE SEQUENCE [LARGE SCALE GENOMIC DNA]</scope>
    <source>
        <strain evidence="2 3">CWH03</strain>
    </source>
</reference>
<feature type="region of interest" description="Disordered" evidence="1">
    <location>
        <begin position="70"/>
        <end position="90"/>
    </location>
</feature>
<sequence length="218" mass="22473">MKSAVDRAVDIPVSTVVSAGIAAGAFTNGTVRGDVDGAAPVSALTAVAKRPAGAPGTCPTAREIVLSSMNSPHTAPVPGPSGPPAAPAPHAGVLAWARRPGSPRSAPRHRGPGELALTPLYGQLLSEWQARGAMLPGARDPQWDRLASPHAFEEDTRRTLRMLRLEREPLPPPADAGVPVPAWDAGPRPAAPGGVARPPAPRWAAPGTPRPRGHDRES</sequence>
<comment type="caution">
    <text evidence="2">The sequence shown here is derived from an EMBL/GenBank/DDBJ whole genome shotgun (WGS) entry which is preliminary data.</text>
</comment>
<accession>A0A6A0AU21</accession>
<name>A0A6A0AU21_9ACTN</name>
<dbReference type="Proteomes" id="UP000484988">
    <property type="component" value="Unassembled WGS sequence"/>
</dbReference>
<protein>
    <submittedName>
        <fullName evidence="2">Uncharacterized protein</fullName>
    </submittedName>
</protein>
<evidence type="ECO:0000313" key="3">
    <source>
        <dbReference type="Proteomes" id="UP000484988"/>
    </source>
</evidence>
<evidence type="ECO:0000256" key="1">
    <source>
        <dbReference type="SAM" id="MobiDB-lite"/>
    </source>
</evidence>